<dbReference type="InterPro" id="IPR006293">
    <property type="entry name" value="DNA_helicase_ATP-dep_RecQ_bac"/>
</dbReference>
<keyword evidence="12" id="KW-0233">DNA recombination</keyword>
<dbReference type="SUPFAM" id="SSF47819">
    <property type="entry name" value="HRDC-like"/>
    <property type="match status" value="1"/>
</dbReference>
<dbReference type="EC" id="5.6.2.4" evidence="16"/>
<evidence type="ECO:0000256" key="2">
    <source>
        <dbReference type="ARBA" id="ARBA00001947"/>
    </source>
</evidence>
<dbReference type="GO" id="GO:0005524">
    <property type="term" value="F:ATP binding"/>
    <property type="evidence" value="ECO:0007669"/>
    <property type="project" value="UniProtKB-KW"/>
</dbReference>
<reference evidence="21" key="1">
    <citation type="submission" date="2014-09" db="EMBL/GenBank/DDBJ databases">
        <authorList>
            <person name="Gomez-Valero L."/>
        </authorList>
    </citation>
    <scope>NUCLEOTIDE SEQUENCE [LARGE SCALE GENOMIC DNA]</scope>
    <source>
        <strain evidence="21">ATCC700992</strain>
    </source>
</reference>
<sequence length="609" mass="69073">MDILAQPIDTDKNALTVLKNYFGFDSFRAPQEEIINQVIAGQDVLVLMPTGGGKSLCYQIPSIVKTGVGIVVSPLIALMEDQVAALKLQGINAAYYNSSLSSDEARKVLAQLHNNELDLLYIAPERLISTSFLERLDECAIALFAIDEAHCISQWGHDFRPEYASLGLLKDRFPSIPIIALTATADNQTRQDIVVKLNYQPQQYVASFNRPNIHYKVVPKINAVKQLSHFLESEVQQQSGIIYCGTRNGVERLAEKLQDLGFKARAYHAGLSHNERREVQNLFRYDRIDIVVATVAFGMGIDKPNVRFVIHYDLPKNIEGYYQETGRAGRDGLPARTLLLYDAADSARLRSWIINTPLDEQRRVETNKLNHMLAFAEASHCRRQILLRYFDEPCDTECNYCDVCDNPPETADATIEAQKLLSCIYRLKQSFGLTHTIDVLRGASTDKIKQFGHDQLSTFGIGKDKSANYWKQLAWQLIHKDYCAQDINHFNVLKLNPKAIPLLKGEEKISLTLPRNDLVKTKKKTKEKTTFTSSNSPLFEMLRSLRRQLADEENKPPFMIFSDATLHEMTQRKPQTMEQLLTVSGVGQHKLSHYGHHFLKVLTEFSEVE</sequence>
<keyword evidence="14" id="KW-0413">Isomerase</keyword>
<evidence type="ECO:0000259" key="17">
    <source>
        <dbReference type="PROSITE" id="PS50967"/>
    </source>
</evidence>
<dbReference type="PANTHER" id="PTHR13710:SF105">
    <property type="entry name" value="ATP-DEPENDENT DNA HELICASE Q1"/>
    <property type="match status" value="1"/>
</dbReference>
<dbReference type="SMART" id="SM00487">
    <property type="entry name" value="DEXDc"/>
    <property type="match status" value="1"/>
</dbReference>
<dbReference type="SMART" id="SM00490">
    <property type="entry name" value="HELICc"/>
    <property type="match status" value="1"/>
</dbReference>
<dbReference type="GO" id="GO:0009378">
    <property type="term" value="F:four-way junction helicase activity"/>
    <property type="evidence" value="ECO:0007669"/>
    <property type="project" value="TreeGrafter"/>
</dbReference>
<dbReference type="SMART" id="SM00341">
    <property type="entry name" value="HRDC"/>
    <property type="match status" value="1"/>
</dbReference>
<evidence type="ECO:0000256" key="4">
    <source>
        <dbReference type="ARBA" id="ARBA00022723"/>
    </source>
</evidence>
<dbReference type="PROSITE" id="PS50967">
    <property type="entry name" value="HRDC"/>
    <property type="match status" value="1"/>
</dbReference>
<accession>A0A098G1K9</accession>
<evidence type="ECO:0000259" key="19">
    <source>
        <dbReference type="PROSITE" id="PS51194"/>
    </source>
</evidence>
<dbReference type="OrthoDB" id="9760034at2"/>
<feature type="domain" description="Helicase ATP-binding" evidence="18">
    <location>
        <begin position="35"/>
        <end position="203"/>
    </location>
</feature>
<feature type="domain" description="Helicase C-terminal" evidence="19">
    <location>
        <begin position="223"/>
        <end position="370"/>
    </location>
</feature>
<dbReference type="GO" id="GO:0009432">
    <property type="term" value="P:SOS response"/>
    <property type="evidence" value="ECO:0007669"/>
    <property type="project" value="UniProtKB-UniRule"/>
</dbReference>
<dbReference type="InterPro" id="IPR002121">
    <property type="entry name" value="HRDC_dom"/>
</dbReference>
<name>A0A098G1K9_9GAMM</name>
<dbReference type="Pfam" id="PF00570">
    <property type="entry name" value="HRDC"/>
    <property type="match status" value="1"/>
</dbReference>
<dbReference type="FunFam" id="3.40.50.300:FF:000156">
    <property type="entry name" value="ATP-dependent DNA helicase recQ"/>
    <property type="match status" value="1"/>
</dbReference>
<dbReference type="InterPro" id="IPR014001">
    <property type="entry name" value="Helicase_ATP-bd"/>
</dbReference>
<dbReference type="NCBIfam" id="TIGR01389">
    <property type="entry name" value="recQ"/>
    <property type="match status" value="1"/>
</dbReference>
<evidence type="ECO:0000256" key="12">
    <source>
        <dbReference type="ARBA" id="ARBA00023172"/>
    </source>
</evidence>
<evidence type="ECO:0000256" key="16">
    <source>
        <dbReference type="NCBIfam" id="TIGR01389"/>
    </source>
</evidence>
<dbReference type="GO" id="GO:0003677">
    <property type="term" value="F:DNA binding"/>
    <property type="evidence" value="ECO:0007669"/>
    <property type="project" value="UniProtKB-KW"/>
</dbReference>
<dbReference type="KEGG" id="lfa:LFA_0931"/>
<dbReference type="Gene3D" id="1.10.10.10">
    <property type="entry name" value="Winged helix-like DNA-binding domain superfamily/Winged helix DNA-binding domain"/>
    <property type="match status" value="1"/>
</dbReference>
<dbReference type="GO" id="GO:0006310">
    <property type="term" value="P:DNA recombination"/>
    <property type="evidence" value="ECO:0007669"/>
    <property type="project" value="UniProtKB-UniRule"/>
</dbReference>
<dbReference type="AlphaFoldDB" id="A0A098G1K9"/>
<dbReference type="Pfam" id="PF00270">
    <property type="entry name" value="DEAD"/>
    <property type="match status" value="1"/>
</dbReference>
<dbReference type="InterPro" id="IPR004589">
    <property type="entry name" value="DNA_helicase_ATP-dep_RecQ"/>
</dbReference>
<dbReference type="Gene3D" id="1.10.150.80">
    <property type="entry name" value="HRDC domain"/>
    <property type="match status" value="1"/>
</dbReference>
<dbReference type="InterPro" id="IPR036388">
    <property type="entry name" value="WH-like_DNA-bd_sf"/>
</dbReference>
<dbReference type="GO" id="GO:0030894">
    <property type="term" value="C:replisome"/>
    <property type="evidence" value="ECO:0007669"/>
    <property type="project" value="TreeGrafter"/>
</dbReference>
<keyword evidence="10" id="KW-0067">ATP-binding</keyword>
<evidence type="ECO:0000259" key="18">
    <source>
        <dbReference type="PROSITE" id="PS51192"/>
    </source>
</evidence>
<evidence type="ECO:0000256" key="13">
    <source>
        <dbReference type="ARBA" id="ARBA00023204"/>
    </source>
</evidence>
<keyword evidence="8 20" id="KW-0347">Helicase</keyword>
<dbReference type="STRING" id="1212491.LFA_0931"/>
<dbReference type="EMBL" id="LN614827">
    <property type="protein sequence ID" value="CEG56373.1"/>
    <property type="molecule type" value="Genomic_DNA"/>
</dbReference>
<dbReference type="CDD" id="cd18794">
    <property type="entry name" value="SF2_C_RecQ"/>
    <property type="match status" value="1"/>
</dbReference>
<evidence type="ECO:0000256" key="9">
    <source>
        <dbReference type="ARBA" id="ARBA00022833"/>
    </source>
</evidence>
<keyword evidence="9" id="KW-0862">Zinc</keyword>
<dbReference type="SUPFAM" id="SSF52540">
    <property type="entry name" value="P-loop containing nucleoside triphosphate hydrolases"/>
    <property type="match status" value="2"/>
</dbReference>
<evidence type="ECO:0000256" key="11">
    <source>
        <dbReference type="ARBA" id="ARBA00023125"/>
    </source>
</evidence>
<evidence type="ECO:0000256" key="10">
    <source>
        <dbReference type="ARBA" id="ARBA00022840"/>
    </source>
</evidence>
<dbReference type="SMART" id="SM00956">
    <property type="entry name" value="RQC"/>
    <property type="match status" value="1"/>
</dbReference>
<dbReference type="GO" id="GO:0006260">
    <property type="term" value="P:DNA replication"/>
    <property type="evidence" value="ECO:0007669"/>
    <property type="project" value="InterPro"/>
</dbReference>
<comment type="catalytic activity">
    <reaction evidence="15">
        <text>Couples ATP hydrolysis with the unwinding of duplex DNA by translocating in the 3'-5' direction.</text>
        <dbReference type="EC" id="5.6.2.4"/>
    </reaction>
</comment>
<dbReference type="InterPro" id="IPR010997">
    <property type="entry name" value="HRDC-like_sf"/>
</dbReference>
<evidence type="ECO:0000256" key="5">
    <source>
        <dbReference type="ARBA" id="ARBA00022741"/>
    </source>
</evidence>
<evidence type="ECO:0000313" key="20">
    <source>
        <dbReference type="EMBL" id="CEG56373.1"/>
    </source>
</evidence>
<dbReference type="Pfam" id="PF09382">
    <property type="entry name" value="RQC"/>
    <property type="match status" value="1"/>
</dbReference>
<keyword evidence="5" id="KW-0547">Nucleotide-binding</keyword>
<dbReference type="GO" id="GO:0046872">
    <property type="term" value="F:metal ion binding"/>
    <property type="evidence" value="ECO:0007669"/>
    <property type="project" value="UniProtKB-KW"/>
</dbReference>
<dbReference type="Gene3D" id="3.40.50.300">
    <property type="entry name" value="P-loop containing nucleotide triphosphate hydrolases"/>
    <property type="match status" value="2"/>
</dbReference>
<dbReference type="InterPro" id="IPR001650">
    <property type="entry name" value="Helicase_C-like"/>
</dbReference>
<dbReference type="HOGENOM" id="CLU_001103_14_3_6"/>
<keyword evidence="6" id="KW-0227">DNA damage</keyword>
<evidence type="ECO:0000256" key="3">
    <source>
        <dbReference type="ARBA" id="ARBA00005446"/>
    </source>
</evidence>
<comment type="cofactor">
    <cofactor evidence="2">
        <name>Zn(2+)</name>
        <dbReference type="ChEBI" id="CHEBI:29105"/>
    </cofactor>
</comment>
<keyword evidence="4" id="KW-0479">Metal-binding</keyword>
<comment type="similarity">
    <text evidence="3">Belongs to the helicase family. RecQ subfamily.</text>
</comment>
<dbReference type="GO" id="GO:0016787">
    <property type="term" value="F:hydrolase activity"/>
    <property type="evidence" value="ECO:0007669"/>
    <property type="project" value="UniProtKB-KW"/>
</dbReference>
<dbReference type="NCBIfam" id="TIGR00614">
    <property type="entry name" value="recQ_fam"/>
    <property type="match status" value="1"/>
</dbReference>
<dbReference type="InterPro" id="IPR044876">
    <property type="entry name" value="HRDC_dom_sf"/>
</dbReference>
<dbReference type="InterPro" id="IPR018982">
    <property type="entry name" value="RQC_domain"/>
</dbReference>
<evidence type="ECO:0000256" key="15">
    <source>
        <dbReference type="ARBA" id="ARBA00034617"/>
    </source>
</evidence>
<dbReference type="GO" id="GO:0043138">
    <property type="term" value="F:3'-5' DNA helicase activity"/>
    <property type="evidence" value="ECO:0007669"/>
    <property type="project" value="UniProtKB-EC"/>
</dbReference>
<dbReference type="PANTHER" id="PTHR13710">
    <property type="entry name" value="DNA HELICASE RECQ FAMILY MEMBER"/>
    <property type="match status" value="1"/>
</dbReference>
<feature type="domain" description="HRDC" evidence="17">
    <location>
        <begin position="532"/>
        <end position="609"/>
    </location>
</feature>
<dbReference type="GO" id="GO:0043590">
    <property type="term" value="C:bacterial nucleoid"/>
    <property type="evidence" value="ECO:0007669"/>
    <property type="project" value="TreeGrafter"/>
</dbReference>
<dbReference type="Pfam" id="PF16124">
    <property type="entry name" value="RecQ_Zn_bind"/>
    <property type="match status" value="1"/>
</dbReference>
<organism evidence="20 21">
    <name type="scientific">Legionella fallonii LLAP-10</name>
    <dbReference type="NCBI Taxonomy" id="1212491"/>
    <lineage>
        <taxon>Bacteria</taxon>
        <taxon>Pseudomonadati</taxon>
        <taxon>Pseudomonadota</taxon>
        <taxon>Gammaproteobacteria</taxon>
        <taxon>Legionellales</taxon>
        <taxon>Legionellaceae</taxon>
        <taxon>Legionella</taxon>
    </lineage>
</organism>
<evidence type="ECO:0000313" key="21">
    <source>
        <dbReference type="Proteomes" id="UP000032430"/>
    </source>
</evidence>
<keyword evidence="13" id="KW-0234">DNA repair</keyword>
<dbReference type="InterPro" id="IPR027417">
    <property type="entry name" value="P-loop_NTPase"/>
</dbReference>
<keyword evidence="21" id="KW-1185">Reference proteome</keyword>
<dbReference type="InterPro" id="IPR011545">
    <property type="entry name" value="DEAD/DEAH_box_helicase_dom"/>
</dbReference>
<dbReference type="Pfam" id="PF00271">
    <property type="entry name" value="Helicase_C"/>
    <property type="match status" value="1"/>
</dbReference>
<dbReference type="GO" id="GO:0005737">
    <property type="term" value="C:cytoplasm"/>
    <property type="evidence" value="ECO:0007669"/>
    <property type="project" value="TreeGrafter"/>
</dbReference>
<gene>
    <name evidence="20" type="primary">recQ</name>
    <name evidence="20" type="ORF">LFA_0931</name>
</gene>
<comment type="cofactor">
    <cofactor evidence="1">
        <name>Mg(2+)</name>
        <dbReference type="ChEBI" id="CHEBI:18420"/>
    </cofactor>
</comment>
<keyword evidence="7 20" id="KW-0378">Hydrolase</keyword>
<evidence type="ECO:0000256" key="1">
    <source>
        <dbReference type="ARBA" id="ARBA00001946"/>
    </source>
</evidence>
<dbReference type="FunFam" id="3.40.50.300:FF:000296">
    <property type="entry name" value="ATP-dependent DNA helicase RecQ"/>
    <property type="match status" value="1"/>
</dbReference>
<evidence type="ECO:0000256" key="6">
    <source>
        <dbReference type="ARBA" id="ARBA00022763"/>
    </source>
</evidence>
<dbReference type="PROSITE" id="PS51194">
    <property type="entry name" value="HELICASE_CTER"/>
    <property type="match status" value="1"/>
</dbReference>
<protein>
    <recommendedName>
        <fullName evidence="16">DNA helicase RecQ</fullName>
        <ecNumber evidence="16">5.6.2.4</ecNumber>
    </recommendedName>
</protein>
<evidence type="ECO:0000256" key="14">
    <source>
        <dbReference type="ARBA" id="ARBA00023235"/>
    </source>
</evidence>
<dbReference type="InterPro" id="IPR032284">
    <property type="entry name" value="RecQ_Zn-bd"/>
</dbReference>
<dbReference type="GO" id="GO:0006281">
    <property type="term" value="P:DNA repair"/>
    <property type="evidence" value="ECO:0007669"/>
    <property type="project" value="UniProtKB-KW"/>
</dbReference>
<keyword evidence="11" id="KW-0238">DNA-binding</keyword>
<dbReference type="CDD" id="cd17920">
    <property type="entry name" value="DEXHc_RecQ"/>
    <property type="match status" value="1"/>
</dbReference>
<dbReference type="Proteomes" id="UP000032430">
    <property type="component" value="Chromosome I"/>
</dbReference>
<proteinExistence type="inferred from homology"/>
<evidence type="ECO:0000256" key="7">
    <source>
        <dbReference type="ARBA" id="ARBA00022801"/>
    </source>
</evidence>
<evidence type="ECO:0000256" key="8">
    <source>
        <dbReference type="ARBA" id="ARBA00022806"/>
    </source>
</evidence>
<dbReference type="PROSITE" id="PS51192">
    <property type="entry name" value="HELICASE_ATP_BIND_1"/>
    <property type="match status" value="1"/>
</dbReference>
<dbReference type="RefSeq" id="WP_045095046.1">
    <property type="nucleotide sequence ID" value="NZ_LN614827.1"/>
</dbReference>